<protein>
    <submittedName>
        <fullName evidence="2">Uncharacterized protein</fullName>
    </submittedName>
</protein>
<dbReference type="AlphaFoldDB" id="A0A2Z7A692"/>
<accession>A0A2Z7A692</accession>
<feature type="region of interest" description="Disordered" evidence="1">
    <location>
        <begin position="158"/>
        <end position="183"/>
    </location>
</feature>
<name>A0A2Z7A692_9LAMI</name>
<proteinExistence type="predicted"/>
<dbReference type="Proteomes" id="UP000250235">
    <property type="component" value="Unassembled WGS sequence"/>
</dbReference>
<evidence type="ECO:0000313" key="3">
    <source>
        <dbReference type="Proteomes" id="UP000250235"/>
    </source>
</evidence>
<organism evidence="2 3">
    <name type="scientific">Dorcoceras hygrometricum</name>
    <dbReference type="NCBI Taxonomy" id="472368"/>
    <lineage>
        <taxon>Eukaryota</taxon>
        <taxon>Viridiplantae</taxon>
        <taxon>Streptophyta</taxon>
        <taxon>Embryophyta</taxon>
        <taxon>Tracheophyta</taxon>
        <taxon>Spermatophyta</taxon>
        <taxon>Magnoliopsida</taxon>
        <taxon>eudicotyledons</taxon>
        <taxon>Gunneridae</taxon>
        <taxon>Pentapetalae</taxon>
        <taxon>asterids</taxon>
        <taxon>lamiids</taxon>
        <taxon>Lamiales</taxon>
        <taxon>Gesneriaceae</taxon>
        <taxon>Didymocarpoideae</taxon>
        <taxon>Trichosporeae</taxon>
        <taxon>Loxocarpinae</taxon>
        <taxon>Dorcoceras</taxon>
    </lineage>
</organism>
<feature type="compositionally biased region" description="Basic residues" evidence="1">
    <location>
        <begin position="163"/>
        <end position="181"/>
    </location>
</feature>
<reference evidence="2 3" key="1">
    <citation type="journal article" date="2015" name="Proc. Natl. Acad. Sci. U.S.A.">
        <title>The resurrection genome of Boea hygrometrica: A blueprint for survival of dehydration.</title>
        <authorList>
            <person name="Xiao L."/>
            <person name="Yang G."/>
            <person name="Zhang L."/>
            <person name="Yang X."/>
            <person name="Zhao S."/>
            <person name="Ji Z."/>
            <person name="Zhou Q."/>
            <person name="Hu M."/>
            <person name="Wang Y."/>
            <person name="Chen M."/>
            <person name="Xu Y."/>
            <person name="Jin H."/>
            <person name="Xiao X."/>
            <person name="Hu G."/>
            <person name="Bao F."/>
            <person name="Hu Y."/>
            <person name="Wan P."/>
            <person name="Li L."/>
            <person name="Deng X."/>
            <person name="Kuang T."/>
            <person name="Xiang C."/>
            <person name="Zhu J.K."/>
            <person name="Oliver M.J."/>
            <person name="He Y."/>
        </authorList>
    </citation>
    <scope>NUCLEOTIDE SEQUENCE [LARGE SCALE GENOMIC DNA]</scope>
    <source>
        <strain evidence="3">cv. XS01</strain>
    </source>
</reference>
<dbReference type="EMBL" id="KV020811">
    <property type="protein sequence ID" value="KZV14352.1"/>
    <property type="molecule type" value="Genomic_DNA"/>
</dbReference>
<gene>
    <name evidence="2" type="ORF">F511_43573</name>
</gene>
<keyword evidence="3" id="KW-1185">Reference proteome</keyword>
<evidence type="ECO:0000256" key="1">
    <source>
        <dbReference type="SAM" id="MobiDB-lite"/>
    </source>
</evidence>
<evidence type="ECO:0000313" key="2">
    <source>
        <dbReference type="EMBL" id="KZV14352.1"/>
    </source>
</evidence>
<sequence length="203" mass="23138">MGIDQLGFQSVQLGYLKILKMGNTDPNNTKAGKRIRVYQPGKSSVRDHQARQPSQLGGFQTQLISWSPTDDSVGPFRHDTSVCRSQSGSISDLTQARQLQFAQLASSLVTKNATETSWELNSEAHTDRRKLYSTVVRTYELTASSLSLSNVDSGHLTGINRKSYSRRAQRHQSRSKQRRKSTTIYRRSVRMNSNYRGFHWRKR</sequence>